<protein>
    <recommendedName>
        <fullName evidence="5">Release factor glutamine methyltransferase</fullName>
        <shortName evidence="5">RF MTase</shortName>
        <ecNumber evidence="5">2.1.1.297</ecNumber>
    </recommendedName>
    <alternativeName>
        <fullName evidence="5">N5-glutamine methyltransferase PrmC</fullName>
    </alternativeName>
    <alternativeName>
        <fullName evidence="5">Protein-(glutamine-N5) MTase PrmC</fullName>
    </alternativeName>
    <alternativeName>
        <fullName evidence="5">Protein-glutamine N-methyltransferase PrmC</fullName>
    </alternativeName>
</protein>
<proteinExistence type="inferred from homology"/>
<evidence type="ECO:0000259" key="6">
    <source>
        <dbReference type="Pfam" id="PF05175"/>
    </source>
</evidence>
<evidence type="ECO:0000313" key="8">
    <source>
        <dbReference type="EMBL" id="CAA7599745.1"/>
    </source>
</evidence>
<comment type="function">
    <text evidence="5">Methylates the class 1 translation termination release factors RF1/PrfA and RF2/PrfB on the glutamine residue of the universally conserved GGQ motif.</text>
</comment>
<dbReference type="EMBL" id="LR746496">
    <property type="protein sequence ID" value="CAA7599745.1"/>
    <property type="molecule type" value="Genomic_DNA"/>
</dbReference>
<dbReference type="InterPro" id="IPR004556">
    <property type="entry name" value="HemK-like"/>
</dbReference>
<dbReference type="PANTHER" id="PTHR18895:SF74">
    <property type="entry name" value="MTRF1L RELEASE FACTOR GLUTAMINE METHYLTRANSFERASE"/>
    <property type="match status" value="1"/>
</dbReference>
<dbReference type="InterPro" id="IPR029063">
    <property type="entry name" value="SAM-dependent_MTases_sf"/>
</dbReference>
<dbReference type="GO" id="GO:0102559">
    <property type="term" value="F:peptide chain release factor N(5)-glutamine methyltransferase activity"/>
    <property type="evidence" value="ECO:0007669"/>
    <property type="project" value="UniProtKB-EC"/>
</dbReference>
<comment type="catalytic activity">
    <reaction evidence="4 5">
        <text>L-glutaminyl-[peptide chain release factor] + S-adenosyl-L-methionine = N(5)-methyl-L-glutaminyl-[peptide chain release factor] + S-adenosyl-L-homocysteine + H(+)</text>
        <dbReference type="Rhea" id="RHEA:42896"/>
        <dbReference type="Rhea" id="RHEA-COMP:10271"/>
        <dbReference type="Rhea" id="RHEA-COMP:10272"/>
        <dbReference type="ChEBI" id="CHEBI:15378"/>
        <dbReference type="ChEBI" id="CHEBI:30011"/>
        <dbReference type="ChEBI" id="CHEBI:57856"/>
        <dbReference type="ChEBI" id="CHEBI:59789"/>
        <dbReference type="ChEBI" id="CHEBI:61891"/>
        <dbReference type="EC" id="2.1.1.297"/>
    </reaction>
</comment>
<dbReference type="InterPro" id="IPR002052">
    <property type="entry name" value="DNA_methylase_N6_adenine_CS"/>
</dbReference>
<keyword evidence="3 5" id="KW-0949">S-adenosyl-L-methionine</keyword>
<evidence type="ECO:0000256" key="4">
    <source>
        <dbReference type="ARBA" id="ARBA00048391"/>
    </source>
</evidence>
<feature type="binding site" evidence="5">
    <location>
        <position position="143"/>
    </location>
    <ligand>
        <name>S-adenosyl-L-methionine</name>
        <dbReference type="ChEBI" id="CHEBI:59789"/>
    </ligand>
</feature>
<comment type="similarity">
    <text evidence="5">Belongs to the protein N5-glutamine methyltransferase family. PrmC subfamily.</text>
</comment>
<dbReference type="InterPro" id="IPR040758">
    <property type="entry name" value="PrmC_N"/>
</dbReference>
<dbReference type="InterPro" id="IPR019874">
    <property type="entry name" value="RF_methyltr_PrmC"/>
</dbReference>
<dbReference type="CDD" id="cd02440">
    <property type="entry name" value="AdoMet_MTases"/>
    <property type="match status" value="1"/>
</dbReference>
<dbReference type="HAMAP" id="MF_02126">
    <property type="entry name" value="RF_methyltr_PrmC"/>
    <property type="match status" value="1"/>
</dbReference>
<dbReference type="InterPro" id="IPR050320">
    <property type="entry name" value="N5-glutamine_MTase"/>
</dbReference>
<accession>A0A8S0Y1P0</accession>
<name>A0A8S0Y1P0_9FIRM</name>
<dbReference type="Proteomes" id="UP001071230">
    <property type="component" value="Unassembled WGS sequence"/>
</dbReference>
<dbReference type="PANTHER" id="PTHR18895">
    <property type="entry name" value="HEMK METHYLTRANSFERASE"/>
    <property type="match status" value="1"/>
</dbReference>
<dbReference type="Proteomes" id="UP000836597">
    <property type="component" value="Chromosome"/>
</dbReference>
<dbReference type="RefSeq" id="WP_240983514.1">
    <property type="nucleotide sequence ID" value="NZ_CDGJ01000019.1"/>
</dbReference>
<dbReference type="Gene3D" id="1.10.8.10">
    <property type="entry name" value="DNA helicase RuvA subunit, C-terminal domain"/>
    <property type="match status" value="1"/>
</dbReference>
<dbReference type="InterPro" id="IPR007848">
    <property type="entry name" value="Small_mtfrase_dom"/>
</dbReference>
<dbReference type="PROSITE" id="PS00092">
    <property type="entry name" value="N6_MTASE"/>
    <property type="match status" value="1"/>
</dbReference>
<evidence type="ECO:0000256" key="2">
    <source>
        <dbReference type="ARBA" id="ARBA00022679"/>
    </source>
</evidence>
<dbReference type="GO" id="GO:0003676">
    <property type="term" value="F:nucleic acid binding"/>
    <property type="evidence" value="ECO:0007669"/>
    <property type="project" value="InterPro"/>
</dbReference>
<reference evidence="9" key="1">
    <citation type="submission" date="2014-11" db="EMBL/GenBank/DDBJ databases">
        <authorList>
            <person name="Hornung B.V."/>
        </authorList>
    </citation>
    <scope>NUCLEOTIDE SEQUENCE</scope>
    <source>
        <strain evidence="9">INE</strain>
    </source>
</reference>
<evidence type="ECO:0000259" key="7">
    <source>
        <dbReference type="Pfam" id="PF17827"/>
    </source>
</evidence>
<dbReference type="Gene3D" id="3.40.50.150">
    <property type="entry name" value="Vaccinia Virus protein VP39"/>
    <property type="match status" value="1"/>
</dbReference>
<feature type="binding site" evidence="5">
    <location>
        <position position="170"/>
    </location>
    <ligand>
        <name>S-adenosyl-L-methionine</name>
        <dbReference type="ChEBI" id="CHEBI:59789"/>
    </ligand>
</feature>
<dbReference type="NCBIfam" id="TIGR03534">
    <property type="entry name" value="RF_mod_PrmC"/>
    <property type="match status" value="1"/>
</dbReference>
<dbReference type="NCBIfam" id="TIGR00536">
    <property type="entry name" value="hemK_fam"/>
    <property type="match status" value="1"/>
</dbReference>
<keyword evidence="1 5" id="KW-0489">Methyltransferase</keyword>
<evidence type="ECO:0000256" key="5">
    <source>
        <dbReference type="HAMAP-Rule" id="MF_02126"/>
    </source>
</evidence>
<evidence type="ECO:0000313" key="9">
    <source>
        <dbReference type="EMBL" id="CEJ06296.1"/>
    </source>
</evidence>
<gene>
    <name evidence="5" type="primary">prmC</name>
    <name evidence="8" type="ORF">DEACI_0372</name>
    <name evidence="9" type="ORF">DEACI_0744</name>
</gene>
<evidence type="ECO:0000256" key="1">
    <source>
        <dbReference type="ARBA" id="ARBA00022603"/>
    </source>
</evidence>
<comment type="caution">
    <text evidence="5">Lacks conserved residue(s) required for the propagation of feature annotation.</text>
</comment>
<reference evidence="8" key="2">
    <citation type="submission" date="2020-01" db="EMBL/GenBank/DDBJ databases">
        <authorList>
            <person name="Hornung B."/>
        </authorList>
    </citation>
    <scope>NUCLEOTIDE SEQUENCE</scope>
    <source>
        <strain evidence="8">PacBioINE</strain>
    </source>
</reference>
<dbReference type="AlphaFoldDB" id="A0A8S0Y1P0"/>
<keyword evidence="2 5" id="KW-0808">Transferase</keyword>
<dbReference type="KEGG" id="aacx:DEACI_0372"/>
<keyword evidence="10" id="KW-1185">Reference proteome</keyword>
<evidence type="ECO:0000256" key="3">
    <source>
        <dbReference type="ARBA" id="ARBA00022691"/>
    </source>
</evidence>
<dbReference type="Pfam" id="PF17827">
    <property type="entry name" value="PrmC_N"/>
    <property type="match status" value="1"/>
</dbReference>
<dbReference type="EMBL" id="CDGJ01000019">
    <property type="protein sequence ID" value="CEJ06296.1"/>
    <property type="molecule type" value="Genomic_DNA"/>
</dbReference>
<feature type="domain" description="Release factor glutamine methyltransferase N-terminal" evidence="7">
    <location>
        <begin position="5"/>
        <end position="75"/>
    </location>
</feature>
<feature type="binding site" evidence="5">
    <location>
        <position position="185"/>
    </location>
    <ligand>
        <name>S-adenosyl-L-methionine</name>
        <dbReference type="ChEBI" id="CHEBI:59789"/>
    </ligand>
</feature>
<evidence type="ECO:0000313" key="10">
    <source>
        <dbReference type="Proteomes" id="UP001071230"/>
    </source>
</evidence>
<dbReference type="GO" id="GO:0032259">
    <property type="term" value="P:methylation"/>
    <property type="evidence" value="ECO:0007669"/>
    <property type="project" value="UniProtKB-KW"/>
</dbReference>
<feature type="binding site" evidence="5">
    <location>
        <begin position="185"/>
        <end position="188"/>
    </location>
    <ligand>
        <name>substrate</name>
    </ligand>
</feature>
<organism evidence="8">
    <name type="scientific">Acididesulfobacillus acetoxydans</name>
    <dbReference type="NCBI Taxonomy" id="1561005"/>
    <lineage>
        <taxon>Bacteria</taxon>
        <taxon>Bacillati</taxon>
        <taxon>Bacillota</taxon>
        <taxon>Clostridia</taxon>
        <taxon>Eubacteriales</taxon>
        <taxon>Peptococcaceae</taxon>
        <taxon>Acididesulfobacillus</taxon>
    </lineage>
</organism>
<dbReference type="Pfam" id="PF05175">
    <property type="entry name" value="MTS"/>
    <property type="match status" value="1"/>
</dbReference>
<sequence>MTIMEALRRGEAQLGAKGVEDPRFNADLMLGAVLALARDRLYLERERALGPEEERRFSDLLSRRGAGEPLQYILGSQEFMGLNFCVDRRVLIPRPETECLAVQFLAAVPAAETVKVLDLCTGSGVLALTAAVYRPGARVTGTDLSADALAVARLNARRLQASVDWRQGDFLDPVRGESWDWILCNPPYVTFREYEATAPEIRFEPKEALVGGEDGLDFYRRLASEVRAFLKPGGRLLLEIGWQQAAAVCALLNQRGLKTEVFRDLARKDRVILAR</sequence>
<dbReference type="SUPFAM" id="SSF53335">
    <property type="entry name" value="S-adenosyl-L-methionine-dependent methyltransferases"/>
    <property type="match status" value="1"/>
</dbReference>
<feature type="domain" description="Methyltransferase small" evidence="6">
    <location>
        <begin position="105"/>
        <end position="193"/>
    </location>
</feature>
<dbReference type="EC" id="2.1.1.297" evidence="5"/>